<evidence type="ECO:0000256" key="4">
    <source>
        <dbReference type="SAM" id="SignalP"/>
    </source>
</evidence>
<dbReference type="Proteomes" id="UP000298127">
    <property type="component" value="Unassembled WGS sequence"/>
</dbReference>
<evidence type="ECO:0000256" key="2">
    <source>
        <dbReference type="ARBA" id="ARBA00005695"/>
    </source>
</evidence>
<dbReference type="PIRSF" id="PIRSF002741">
    <property type="entry name" value="MppA"/>
    <property type="match status" value="1"/>
</dbReference>
<name>A0A4Y9R2G0_9MICO</name>
<dbReference type="GO" id="GO:1904680">
    <property type="term" value="F:peptide transmembrane transporter activity"/>
    <property type="evidence" value="ECO:0007669"/>
    <property type="project" value="TreeGrafter"/>
</dbReference>
<dbReference type="EMBL" id="SPQZ01000003">
    <property type="protein sequence ID" value="TFV98557.1"/>
    <property type="molecule type" value="Genomic_DNA"/>
</dbReference>
<evidence type="ECO:0000313" key="6">
    <source>
        <dbReference type="EMBL" id="TFV98557.1"/>
    </source>
</evidence>
<dbReference type="Pfam" id="PF00496">
    <property type="entry name" value="SBP_bac_5"/>
    <property type="match status" value="1"/>
</dbReference>
<comment type="subcellular location">
    <subcellularLocation>
        <location evidence="1">Cell membrane</location>
        <topology evidence="1">Lipid-anchor</topology>
    </subcellularLocation>
</comment>
<dbReference type="PROSITE" id="PS51257">
    <property type="entry name" value="PROKAR_LIPOPROTEIN"/>
    <property type="match status" value="1"/>
</dbReference>
<dbReference type="SUPFAM" id="SSF53850">
    <property type="entry name" value="Periplasmic binding protein-like II"/>
    <property type="match status" value="1"/>
</dbReference>
<feature type="chain" id="PRO_5038664745" evidence="4">
    <location>
        <begin position="23"/>
        <end position="556"/>
    </location>
</feature>
<dbReference type="PANTHER" id="PTHR30290:SF82">
    <property type="entry name" value="ABC-TYPE DIPEPTIDE_OLIGOPEPTIDE TRANSPORT SYSTEM, PERIPLASMIC COMPONENT"/>
    <property type="match status" value="1"/>
</dbReference>
<gene>
    <name evidence="6" type="ORF">E4M00_10340</name>
</gene>
<evidence type="ECO:0000256" key="1">
    <source>
        <dbReference type="ARBA" id="ARBA00004193"/>
    </source>
</evidence>
<keyword evidence="7" id="KW-1185">Reference proteome</keyword>
<proteinExistence type="inferred from homology"/>
<dbReference type="CDD" id="cd08509">
    <property type="entry name" value="PBP2_TmCBP_oligosaccharides_like"/>
    <property type="match status" value="1"/>
</dbReference>
<dbReference type="Gene3D" id="3.90.76.10">
    <property type="entry name" value="Dipeptide-binding Protein, Domain 1"/>
    <property type="match status" value="1"/>
</dbReference>
<evidence type="ECO:0000313" key="7">
    <source>
        <dbReference type="Proteomes" id="UP000298127"/>
    </source>
</evidence>
<comment type="similarity">
    <text evidence="2">Belongs to the bacterial solute-binding protein 5 family.</text>
</comment>
<dbReference type="AlphaFoldDB" id="A0A4Y9R2G0"/>
<sequence length="556" mass="60098">MQMRKKLIMAAAAFAVAGLVLSGCSPSSGNNSGGGSDKPLTIAMPNGAITENSNPFLSTAAGSQLGYRWAIYEPVVQFNLAEPSKPGTPWLAEEFAWNDDYTSITFTVRDGAKWSDGEDITADDYVYTFELLRDNPALNVSALPITDVTDNGDGTVTVGFETSQYVRQQFIYQTFIVPEHVWSKIADPETDVNKTPVGSGPYTLKTWTPQVVTLTARDDYWGGEPPVKTLQYSSFTDNAALTTALTSGQVQWTWTFIPDYENVFIAKDPANHLAWFPAGLGIDLLYVNTTEKPFDDAAVRKAVSMVIDRDKISTQAYSATSPAITSETGLPQPAGDPFISSALTDANYEVDVDGAKKVLADAGYTLDGDKLIDPSGTPVTFSLTNPTGWSDYLASLQIIADSVKPLGIDATVDAQAADPWFDAVAQGNFQATNHWTDTGITPYDIYSNSMNGTFNVPVGESAEWNFGRYDNPKATELLSQYVAATDDAGRQTALDGLQQIFVDDVPAIPTVGRAFGAEFSQKYWKGWPSADNPYAHPQPTQPSVSQVLMSLEANNG</sequence>
<organism evidence="6 7">
    <name type="scientific">Orlajensenia leifsoniae</name>
    <dbReference type="NCBI Taxonomy" id="2561933"/>
    <lineage>
        <taxon>Bacteria</taxon>
        <taxon>Bacillati</taxon>
        <taxon>Actinomycetota</taxon>
        <taxon>Actinomycetes</taxon>
        <taxon>Micrococcales</taxon>
        <taxon>Microbacteriaceae</taxon>
        <taxon>Orlajensenia</taxon>
    </lineage>
</organism>
<keyword evidence="3 4" id="KW-0732">Signal</keyword>
<dbReference type="GO" id="GO:0042597">
    <property type="term" value="C:periplasmic space"/>
    <property type="evidence" value="ECO:0007669"/>
    <property type="project" value="UniProtKB-ARBA"/>
</dbReference>
<dbReference type="InterPro" id="IPR023765">
    <property type="entry name" value="SBP_5_CS"/>
</dbReference>
<reference evidence="6 7" key="1">
    <citation type="journal article" date="2018" name="J. Microbiol.">
        <title>Leifsonia flava sp. nov., a novel actinobacterium isolated from the rhizosphere of Aquilegia viridiflora.</title>
        <authorList>
            <person name="Cai Y."/>
            <person name="Tao W.Z."/>
            <person name="Ma Y.J."/>
            <person name="Cheng J."/>
            <person name="Zhang M.Y."/>
            <person name="Zhang Y.X."/>
        </authorList>
    </citation>
    <scope>NUCLEOTIDE SEQUENCE [LARGE SCALE GENOMIC DNA]</scope>
    <source>
        <strain evidence="6 7">SYP-B2174</strain>
    </source>
</reference>
<feature type="signal peptide" evidence="4">
    <location>
        <begin position="1"/>
        <end position="22"/>
    </location>
</feature>
<dbReference type="GO" id="GO:0015833">
    <property type="term" value="P:peptide transport"/>
    <property type="evidence" value="ECO:0007669"/>
    <property type="project" value="TreeGrafter"/>
</dbReference>
<dbReference type="Gene3D" id="3.40.190.10">
    <property type="entry name" value="Periplasmic binding protein-like II"/>
    <property type="match status" value="1"/>
</dbReference>
<evidence type="ECO:0000256" key="3">
    <source>
        <dbReference type="ARBA" id="ARBA00022729"/>
    </source>
</evidence>
<dbReference type="InterPro" id="IPR039424">
    <property type="entry name" value="SBP_5"/>
</dbReference>
<dbReference type="PROSITE" id="PS01040">
    <property type="entry name" value="SBP_BACTERIAL_5"/>
    <property type="match status" value="1"/>
</dbReference>
<accession>A0A4Y9R2G0</accession>
<dbReference type="PANTHER" id="PTHR30290">
    <property type="entry name" value="PERIPLASMIC BINDING COMPONENT OF ABC TRANSPORTER"/>
    <property type="match status" value="1"/>
</dbReference>
<dbReference type="InterPro" id="IPR000914">
    <property type="entry name" value="SBP_5_dom"/>
</dbReference>
<evidence type="ECO:0000259" key="5">
    <source>
        <dbReference type="Pfam" id="PF00496"/>
    </source>
</evidence>
<dbReference type="GO" id="GO:0043190">
    <property type="term" value="C:ATP-binding cassette (ABC) transporter complex"/>
    <property type="evidence" value="ECO:0007669"/>
    <property type="project" value="InterPro"/>
</dbReference>
<dbReference type="Gene3D" id="3.10.105.10">
    <property type="entry name" value="Dipeptide-binding Protein, Domain 3"/>
    <property type="match status" value="1"/>
</dbReference>
<protein>
    <submittedName>
        <fullName evidence="6">ABC transporter substrate-binding protein</fullName>
    </submittedName>
</protein>
<feature type="domain" description="Solute-binding protein family 5" evidence="5">
    <location>
        <begin position="88"/>
        <end position="452"/>
    </location>
</feature>
<dbReference type="InterPro" id="IPR030678">
    <property type="entry name" value="Peptide/Ni-bd"/>
</dbReference>
<comment type="caution">
    <text evidence="6">The sequence shown here is derived from an EMBL/GenBank/DDBJ whole genome shotgun (WGS) entry which is preliminary data.</text>
</comment>